<feature type="region of interest" description="Disordered" evidence="1">
    <location>
        <begin position="1"/>
        <end position="42"/>
    </location>
</feature>
<name>A0A8B7Y1D2_ACAPL</name>
<evidence type="ECO:0000256" key="1">
    <source>
        <dbReference type="SAM" id="MobiDB-lite"/>
    </source>
</evidence>
<feature type="compositionally biased region" description="Polar residues" evidence="1">
    <location>
        <begin position="19"/>
        <end position="32"/>
    </location>
</feature>
<gene>
    <name evidence="4" type="primary">LOC110977291</name>
</gene>
<feature type="transmembrane region" description="Helical" evidence="2">
    <location>
        <begin position="248"/>
        <end position="268"/>
    </location>
</feature>
<protein>
    <submittedName>
        <fullName evidence="4">Uncharacterized protein LOC110977291</fullName>
    </submittedName>
</protein>
<dbReference type="AlphaFoldDB" id="A0A8B7Y1D2"/>
<feature type="transmembrane region" description="Helical" evidence="2">
    <location>
        <begin position="280"/>
        <end position="303"/>
    </location>
</feature>
<keyword evidence="2" id="KW-0812">Transmembrane</keyword>
<keyword evidence="2" id="KW-1133">Transmembrane helix</keyword>
<feature type="region of interest" description="Disordered" evidence="1">
    <location>
        <begin position="57"/>
        <end position="106"/>
    </location>
</feature>
<dbReference type="RefSeq" id="XP_022086969.1">
    <property type="nucleotide sequence ID" value="XM_022231277.1"/>
</dbReference>
<feature type="transmembrane region" description="Helical" evidence="2">
    <location>
        <begin position="372"/>
        <end position="394"/>
    </location>
</feature>
<sequence>MPRTLRPSPRRGRVLRPTQVDNLENINNNHGNSSDPDADPDVDVSKMKTIFERTPKIVPFATPHPPPAQGGDEMGSRRGTSTYGTVRNRLEKTLLGGDSGDEERRVSPSLRQLRMTPGRALQKQKILERKHHEAKSRAHSLGVGGGVSLWPQMENMRLTQREVAVLAAASLFLGAGVVLLFHYLHGTTLDSLRSFNKQLAKFSVVNKIEATSQGDLDKSVLAWHLAFTNLMDSINIEFDTRWPKILGMYHVCALVYIICIFLLLYYLAENIFTTSRLTPYRIKVWVSLLVVTGTWSLLMVYLLSQAQTLEARVESNVHVLSNHLSDFVFLDLDLERYKNVLLYWQTRCLPPTTSGMLSIMGLLQVRDVSYYLQYYSLPVLTALLTPVVRLILALREVYSTDSRKN</sequence>
<keyword evidence="2" id="KW-0472">Membrane</keyword>
<dbReference type="OMA" id="TYYLQYY"/>
<dbReference type="KEGG" id="aplc:110977291"/>
<proteinExistence type="predicted"/>
<keyword evidence="3" id="KW-1185">Reference proteome</keyword>
<organism evidence="3 4">
    <name type="scientific">Acanthaster planci</name>
    <name type="common">Crown-of-thorns starfish</name>
    <dbReference type="NCBI Taxonomy" id="133434"/>
    <lineage>
        <taxon>Eukaryota</taxon>
        <taxon>Metazoa</taxon>
        <taxon>Echinodermata</taxon>
        <taxon>Eleutherozoa</taxon>
        <taxon>Asterozoa</taxon>
        <taxon>Asteroidea</taxon>
        <taxon>Valvatacea</taxon>
        <taxon>Valvatida</taxon>
        <taxon>Acanthasteridae</taxon>
        <taxon>Acanthaster</taxon>
    </lineage>
</organism>
<dbReference type="Proteomes" id="UP000694845">
    <property type="component" value="Unplaced"/>
</dbReference>
<reference evidence="4" key="1">
    <citation type="submission" date="2025-08" db="UniProtKB">
        <authorList>
            <consortium name="RefSeq"/>
        </authorList>
    </citation>
    <scope>IDENTIFICATION</scope>
</reference>
<evidence type="ECO:0000256" key="2">
    <source>
        <dbReference type="SAM" id="Phobius"/>
    </source>
</evidence>
<dbReference type="GeneID" id="110977291"/>
<evidence type="ECO:0000313" key="4">
    <source>
        <dbReference type="RefSeq" id="XP_022086969.1"/>
    </source>
</evidence>
<evidence type="ECO:0000313" key="3">
    <source>
        <dbReference type="Proteomes" id="UP000694845"/>
    </source>
</evidence>
<feature type="transmembrane region" description="Helical" evidence="2">
    <location>
        <begin position="163"/>
        <end position="184"/>
    </location>
</feature>
<dbReference type="OrthoDB" id="6116397at2759"/>
<accession>A0A8B7Y1D2</accession>